<feature type="region of interest" description="Disordered" evidence="12">
    <location>
        <begin position="444"/>
        <end position="469"/>
    </location>
</feature>
<keyword evidence="15" id="KW-1185">Reference proteome</keyword>
<dbReference type="Pfam" id="PF01566">
    <property type="entry name" value="Nramp"/>
    <property type="match status" value="1"/>
</dbReference>
<evidence type="ECO:0000313" key="14">
    <source>
        <dbReference type="EMBL" id="OMP01876.1"/>
    </source>
</evidence>
<evidence type="ECO:0000256" key="8">
    <source>
        <dbReference type="ARBA" id="ARBA00023089"/>
    </source>
</evidence>
<dbReference type="STRING" id="93759.A0A1R3K479"/>
<keyword evidence="8 10" id="KW-0287">Flowering</keyword>
<keyword evidence="6 10" id="KW-0221">Differentiation</keyword>
<evidence type="ECO:0000256" key="11">
    <source>
        <dbReference type="SAM" id="Coils"/>
    </source>
</evidence>
<evidence type="ECO:0000256" key="2">
    <source>
        <dbReference type="ARBA" id="ARBA00008956"/>
    </source>
</evidence>
<feature type="coiled-coil region" evidence="11">
    <location>
        <begin position="367"/>
        <end position="434"/>
    </location>
</feature>
<proteinExistence type="inferred from homology"/>
<dbReference type="PRINTS" id="PR00447">
    <property type="entry name" value="NATRESASSCMP"/>
</dbReference>
<evidence type="ECO:0000256" key="9">
    <source>
        <dbReference type="ARBA" id="ARBA00023136"/>
    </source>
</evidence>
<dbReference type="GO" id="GO:0009908">
    <property type="term" value="P:flower development"/>
    <property type="evidence" value="ECO:0007669"/>
    <property type="project" value="UniProtKB-KW"/>
</dbReference>
<dbReference type="OrthoDB" id="1930990at2759"/>
<evidence type="ECO:0000256" key="10">
    <source>
        <dbReference type="RuleBase" id="RU364012"/>
    </source>
</evidence>
<dbReference type="PANTHER" id="PTHR31791">
    <property type="entry name" value="FRIGIDA-LIKE PROTEIN 3-RELATED"/>
    <property type="match status" value="1"/>
</dbReference>
<keyword evidence="9 13" id="KW-0472">Membrane</keyword>
<accession>A0A1R3K479</accession>
<keyword evidence="11" id="KW-0175">Coiled coil</keyword>
<protein>
    <recommendedName>
        <fullName evidence="10">FRIGIDA-like protein</fullName>
    </recommendedName>
</protein>
<dbReference type="Pfam" id="PF07899">
    <property type="entry name" value="Frigida"/>
    <property type="match status" value="1"/>
</dbReference>
<dbReference type="InterPro" id="IPR001046">
    <property type="entry name" value="NRAMP_fam"/>
</dbReference>
<dbReference type="Proteomes" id="UP000187203">
    <property type="component" value="Unassembled WGS sequence"/>
</dbReference>
<feature type="transmembrane region" description="Helical" evidence="13">
    <location>
        <begin position="75"/>
        <end position="94"/>
    </location>
</feature>
<feature type="transmembrane region" description="Helical" evidence="13">
    <location>
        <begin position="236"/>
        <end position="258"/>
    </location>
</feature>
<keyword evidence="7 13" id="KW-1133">Transmembrane helix</keyword>
<sequence length="886" mass="97662">MAVSFAWMFGETKPSGSELLLGILIPKLNSRTIQQAVGVVGCIIMPHNVFLHSALVQSREVDHTKKNRVQEALNYYSIESAAALLVSFIINLFVTTVFAKAFYGTAIADSIGLVNAGQYLQEKYGGGLFPILYIWAIGLLAAGQSSTITGTYAGQFIMGGFLNLRLKKWLRALITRSCAIIPTIIVALVFDTSDAALDVLNEWLNVLQSIQIPFALIPLLYLVSKEQLMGTFKIGPVLKTISWLVAALVIVINGYLLLEFFSAEVTGLFSGPCHISLLASKEPRGLALFVSHSLQRTVFTFLVFLFYLLFHRQPKVEEDEFAMASDGQHLENDPASMIEQLHKAVLVLEACKDGSEKIQWTEIEQHFRNLEMTLKKKSEELEAKEKEYEEKEAETRALIAEREAAVAAKEQDFLDRVQELKDAAVAAISEARANFHPTCIEPLDAGDTKVSSPIGNKNSPDEDIPPKMGENTENVAADVKPRPELTQFCEQMDAKGLLNFVMENQKNLSALRQELPVALESASEPARLVLDSLEGFYPPDETTQTVDKRDAALQGMRKSCVFLIESMAAFLARTDPGADHLLNPETKQQAKAIADEWKPKLSRAGSTAANSNSLEAEAFLQLLATFRIASEFDAEELCKLVVIVAHRRQAPELCRSIGLTEKMPGVVELLINSGRQIDAVQLIHAFQLTESFPPVPLLKAYLKDLRRNSQGKGGNSGGAAGAQGQGDINAQELSALKAVKKCVQEYGLEAEYPLDPLQKRIAQLEKAKSDNRKRVGDYGRHQQQKKSRPGGGFRGFRGPPARQAAAVYNDRSAYAGMPERYPHPAAPNPYDYQVSNQPAYPPQANDQRLYYYPQDDRGPAPSYNAATSNYGSYTGSGLQPPNQPYM</sequence>
<dbReference type="GO" id="GO:0030154">
    <property type="term" value="P:cell differentiation"/>
    <property type="evidence" value="ECO:0007669"/>
    <property type="project" value="UniProtKB-KW"/>
</dbReference>
<evidence type="ECO:0000256" key="7">
    <source>
        <dbReference type="ARBA" id="ARBA00022989"/>
    </source>
</evidence>
<feature type="compositionally biased region" description="Polar residues" evidence="12">
    <location>
        <begin position="864"/>
        <end position="880"/>
    </location>
</feature>
<dbReference type="GO" id="GO:0016020">
    <property type="term" value="C:membrane"/>
    <property type="evidence" value="ECO:0007669"/>
    <property type="project" value="UniProtKB-SubCell"/>
</dbReference>
<dbReference type="AlphaFoldDB" id="A0A1R3K479"/>
<dbReference type="GO" id="GO:0046873">
    <property type="term" value="F:metal ion transmembrane transporter activity"/>
    <property type="evidence" value="ECO:0007669"/>
    <property type="project" value="InterPro"/>
</dbReference>
<feature type="transmembrane region" description="Helical" evidence="13">
    <location>
        <begin position="36"/>
        <end position="55"/>
    </location>
</feature>
<evidence type="ECO:0000256" key="1">
    <source>
        <dbReference type="ARBA" id="ARBA00004141"/>
    </source>
</evidence>
<evidence type="ECO:0000256" key="4">
    <source>
        <dbReference type="ARBA" id="ARBA00022473"/>
    </source>
</evidence>
<organism evidence="14 15">
    <name type="scientific">Corchorus olitorius</name>
    <dbReference type="NCBI Taxonomy" id="93759"/>
    <lineage>
        <taxon>Eukaryota</taxon>
        <taxon>Viridiplantae</taxon>
        <taxon>Streptophyta</taxon>
        <taxon>Embryophyta</taxon>
        <taxon>Tracheophyta</taxon>
        <taxon>Spermatophyta</taxon>
        <taxon>Magnoliopsida</taxon>
        <taxon>eudicotyledons</taxon>
        <taxon>Gunneridae</taxon>
        <taxon>Pentapetalae</taxon>
        <taxon>rosids</taxon>
        <taxon>malvids</taxon>
        <taxon>Malvales</taxon>
        <taxon>Malvaceae</taxon>
        <taxon>Grewioideae</taxon>
        <taxon>Apeibeae</taxon>
        <taxon>Corchorus</taxon>
    </lineage>
</organism>
<keyword evidence="5 13" id="KW-0812">Transmembrane</keyword>
<feature type="region of interest" description="Disordered" evidence="12">
    <location>
        <begin position="766"/>
        <end position="802"/>
    </location>
</feature>
<feature type="transmembrane region" description="Helical" evidence="13">
    <location>
        <begin position="132"/>
        <end position="157"/>
    </location>
</feature>
<feature type="transmembrane region" description="Helical" evidence="13">
    <location>
        <begin position="202"/>
        <end position="224"/>
    </location>
</feature>
<evidence type="ECO:0000256" key="12">
    <source>
        <dbReference type="SAM" id="MobiDB-lite"/>
    </source>
</evidence>
<comment type="similarity">
    <text evidence="3">Belongs to the NRAMP (TC 2.A.55) family.</text>
</comment>
<evidence type="ECO:0000256" key="6">
    <source>
        <dbReference type="ARBA" id="ARBA00022782"/>
    </source>
</evidence>
<evidence type="ECO:0000256" key="13">
    <source>
        <dbReference type="SAM" id="Phobius"/>
    </source>
</evidence>
<dbReference type="PANTHER" id="PTHR31791:SF41">
    <property type="entry name" value="FRIGIDA-LIKE PROTEIN"/>
    <property type="match status" value="1"/>
</dbReference>
<feature type="compositionally biased region" description="Polar residues" evidence="12">
    <location>
        <begin position="449"/>
        <end position="458"/>
    </location>
</feature>
<comment type="similarity">
    <text evidence="2 10">Belongs to the Frigida family.</text>
</comment>
<dbReference type="InterPro" id="IPR012474">
    <property type="entry name" value="Frigida"/>
</dbReference>
<comment type="subcellular location">
    <subcellularLocation>
        <location evidence="1">Membrane</location>
        <topology evidence="1">Multi-pass membrane protein</topology>
    </subcellularLocation>
</comment>
<evidence type="ECO:0000313" key="15">
    <source>
        <dbReference type="Proteomes" id="UP000187203"/>
    </source>
</evidence>
<reference evidence="15" key="1">
    <citation type="submission" date="2013-09" db="EMBL/GenBank/DDBJ databases">
        <title>Corchorus olitorius genome sequencing.</title>
        <authorList>
            <person name="Alam M."/>
            <person name="Haque M.S."/>
            <person name="Islam M.S."/>
            <person name="Emdad E.M."/>
            <person name="Islam M.M."/>
            <person name="Ahmed B."/>
            <person name="Halim A."/>
            <person name="Hossen Q.M.M."/>
            <person name="Hossain M.Z."/>
            <person name="Ahmed R."/>
            <person name="Khan M.M."/>
            <person name="Islam R."/>
            <person name="Rashid M.M."/>
            <person name="Khan S.A."/>
            <person name="Rahman M.S."/>
            <person name="Alam M."/>
            <person name="Yahiya A.S."/>
            <person name="Khan M.S."/>
            <person name="Azam M.S."/>
            <person name="Haque T."/>
            <person name="Lashkar M.Z.H."/>
            <person name="Akhand A.I."/>
            <person name="Morshed G."/>
            <person name="Roy S."/>
            <person name="Uddin K.S."/>
            <person name="Rabeya T."/>
            <person name="Hossain A.S."/>
            <person name="Chowdhury A."/>
            <person name="Snigdha A.R."/>
            <person name="Mortoza M.S."/>
            <person name="Matin S.A."/>
            <person name="Hoque S.M.E."/>
            <person name="Islam M.K."/>
            <person name="Roy D.K."/>
            <person name="Haider R."/>
            <person name="Moosa M.M."/>
            <person name="Elias S.M."/>
            <person name="Hasan A.M."/>
            <person name="Jahan S."/>
            <person name="Shafiuddin M."/>
            <person name="Mahmood N."/>
            <person name="Shommy N.S."/>
        </authorList>
    </citation>
    <scope>NUCLEOTIDE SEQUENCE [LARGE SCALE GENOMIC DNA]</scope>
    <source>
        <strain evidence="15">cv. O-4</strain>
    </source>
</reference>
<gene>
    <name evidence="14" type="ORF">COLO4_11512</name>
</gene>
<comment type="caution">
    <text evidence="14">The sequence shown here is derived from an EMBL/GenBank/DDBJ whole genome shotgun (WGS) entry which is preliminary data.</text>
</comment>
<evidence type="ECO:0000256" key="3">
    <source>
        <dbReference type="ARBA" id="ARBA00009965"/>
    </source>
</evidence>
<keyword evidence="4 10" id="KW-0217">Developmental protein</keyword>
<name>A0A1R3K479_9ROSI</name>
<evidence type="ECO:0000256" key="5">
    <source>
        <dbReference type="ARBA" id="ARBA00022692"/>
    </source>
</evidence>
<feature type="region of interest" description="Disordered" evidence="12">
    <location>
        <begin position="818"/>
        <end position="886"/>
    </location>
</feature>
<feature type="compositionally biased region" description="Basic and acidic residues" evidence="12">
    <location>
        <begin position="766"/>
        <end position="780"/>
    </location>
</feature>
<feature type="transmembrane region" description="Helical" evidence="13">
    <location>
        <begin position="169"/>
        <end position="190"/>
    </location>
</feature>
<dbReference type="EMBL" id="AWUE01014709">
    <property type="protein sequence ID" value="OMP01876.1"/>
    <property type="molecule type" value="Genomic_DNA"/>
</dbReference>